<reference evidence="1" key="1">
    <citation type="submission" date="2021-02" db="EMBL/GenBank/DDBJ databases">
        <authorList>
            <person name="Dougan E. K."/>
            <person name="Rhodes N."/>
            <person name="Thang M."/>
            <person name="Chan C."/>
        </authorList>
    </citation>
    <scope>NUCLEOTIDE SEQUENCE</scope>
</reference>
<accession>A0A812WM73</accession>
<dbReference type="CDD" id="cd00084">
    <property type="entry name" value="HMG-box_SF"/>
    <property type="match status" value="1"/>
</dbReference>
<dbReference type="Proteomes" id="UP000601435">
    <property type="component" value="Unassembled WGS sequence"/>
</dbReference>
<dbReference type="EMBL" id="CAJNJA010034692">
    <property type="protein sequence ID" value="CAE7696479.1"/>
    <property type="molecule type" value="Genomic_DNA"/>
</dbReference>
<sequence length="813" mass="92374">MAHVSQSTLFRQRLHAAIKLLAQQAERHEVASLPDTIVAGINDNRKKLSICASDLTDAQQDQLLGMLNHRWSEPLTDGKLQHWCAPGCCSSLPEMRAKMEEALMSSLGNGFEVPLLYRWKHFEPAVDYTLRNTAMHGLLAHIWPQCMHSKQDDILLEQVVDDDAPDLDPSIKQQVRLTRVYRLLCQPDTLAKLAQCVVLTRPLAAFMDRASLVDTVRHRFYLRVRGLNPPSNCPYGEEELRSMNLDLLTGERGLEVVQQYYHLLLSEPESADWFPEFDLPYTKCILLIFTTMCDSWRRLVLPYQSITSSCLRIASMGSQEGLEFLWREQQKVGECILCKDQHFAQVLVKQLFEPGMTADDREARYASIQNMIRDLLLHIPASSVEVEKQHAGVQIESDTRRAGAKRPTNLQRDSYILSTMQDHAATQQAVEAECFGAGKRKVNLLLRRARLLDTTAPAAGRFDVDKFSKDQPRHGRAEYRSHRIGKDGANSPHKEIAARWRALSPRDKARFKVRAEEMQAQREQLMKEPLSRRKPDSLELTKAQVQRLGNKRLDSTLQQVSDHDVWKKGLGLWDHVSALRKDHVLPLADDATARFQSMFSYDGVVTPNGAIPSYEHPCVCHGGGVCRRHDLYEHVARITTQFDSILVQHKLAVSEPLLLCVAPEAALSDTEVNIYASQQLTFGHEGGNFLVNLPRDVSYRAALGRQHRLAAKHQQSVAERANFRSDWMRWWQRCIPPLCGQSLLHGKAKTSPALQAAHRRLQSALLLMMMKMLGQRMSSCLRICSWRTHFLLWRILPSLYSTGLCLAWVASCS</sequence>
<keyword evidence="2" id="KW-1185">Reference proteome</keyword>
<protein>
    <submittedName>
        <fullName evidence="1">Uncharacterized protein</fullName>
    </submittedName>
</protein>
<evidence type="ECO:0000313" key="2">
    <source>
        <dbReference type="Proteomes" id="UP000601435"/>
    </source>
</evidence>
<proteinExistence type="predicted"/>
<dbReference type="InterPro" id="IPR036910">
    <property type="entry name" value="HMG_box_dom_sf"/>
</dbReference>
<comment type="caution">
    <text evidence="1">The sequence shown here is derived from an EMBL/GenBank/DDBJ whole genome shotgun (WGS) entry which is preliminary data.</text>
</comment>
<gene>
    <name evidence="1" type="ORF">SNEC2469_LOCUS20070</name>
</gene>
<dbReference type="SUPFAM" id="SSF47095">
    <property type="entry name" value="HMG-box"/>
    <property type="match status" value="1"/>
</dbReference>
<dbReference type="OrthoDB" id="418117at2759"/>
<dbReference type="AlphaFoldDB" id="A0A812WM73"/>
<organism evidence="1 2">
    <name type="scientific">Symbiodinium necroappetens</name>
    <dbReference type="NCBI Taxonomy" id="1628268"/>
    <lineage>
        <taxon>Eukaryota</taxon>
        <taxon>Sar</taxon>
        <taxon>Alveolata</taxon>
        <taxon>Dinophyceae</taxon>
        <taxon>Suessiales</taxon>
        <taxon>Symbiodiniaceae</taxon>
        <taxon>Symbiodinium</taxon>
    </lineage>
</organism>
<name>A0A812WM73_9DINO</name>
<evidence type="ECO:0000313" key="1">
    <source>
        <dbReference type="EMBL" id="CAE7696479.1"/>
    </source>
</evidence>